<gene>
    <name evidence="1" type="ORF">PPENT_87.1.T0710042</name>
</gene>
<dbReference type="EMBL" id="CAJJDO010000071">
    <property type="protein sequence ID" value="CAD8179031.1"/>
    <property type="molecule type" value="Genomic_DNA"/>
</dbReference>
<keyword evidence="2" id="KW-1185">Reference proteome</keyword>
<sequence length="57" mass="6790">MKVNLKKIESLKLSEFNFRIDIRECSFNFVFTDSIDKVEQNDNIVDIYVKTKINDQC</sequence>
<reference evidence="1" key="1">
    <citation type="submission" date="2021-01" db="EMBL/GenBank/DDBJ databases">
        <authorList>
            <consortium name="Genoscope - CEA"/>
            <person name="William W."/>
        </authorList>
    </citation>
    <scope>NUCLEOTIDE SEQUENCE</scope>
</reference>
<name>A0A8S1VQP9_9CILI</name>
<evidence type="ECO:0000313" key="1">
    <source>
        <dbReference type="EMBL" id="CAD8179031.1"/>
    </source>
</evidence>
<accession>A0A8S1VQP9</accession>
<evidence type="ECO:0000313" key="2">
    <source>
        <dbReference type="Proteomes" id="UP000689195"/>
    </source>
</evidence>
<dbReference type="Proteomes" id="UP000689195">
    <property type="component" value="Unassembled WGS sequence"/>
</dbReference>
<dbReference type="AlphaFoldDB" id="A0A8S1VQP9"/>
<proteinExistence type="predicted"/>
<organism evidence="1 2">
    <name type="scientific">Paramecium pentaurelia</name>
    <dbReference type="NCBI Taxonomy" id="43138"/>
    <lineage>
        <taxon>Eukaryota</taxon>
        <taxon>Sar</taxon>
        <taxon>Alveolata</taxon>
        <taxon>Ciliophora</taxon>
        <taxon>Intramacronucleata</taxon>
        <taxon>Oligohymenophorea</taxon>
        <taxon>Peniculida</taxon>
        <taxon>Parameciidae</taxon>
        <taxon>Paramecium</taxon>
    </lineage>
</organism>
<protein>
    <submittedName>
        <fullName evidence="1">Uncharacterized protein</fullName>
    </submittedName>
</protein>
<comment type="caution">
    <text evidence="1">The sequence shown here is derived from an EMBL/GenBank/DDBJ whole genome shotgun (WGS) entry which is preliminary data.</text>
</comment>